<proteinExistence type="predicted"/>
<dbReference type="Proteomes" id="UP000729290">
    <property type="component" value="Unassembled WGS sequence"/>
</dbReference>
<keyword evidence="2" id="KW-1185">Reference proteome</keyword>
<gene>
    <name evidence="1" type="ORF">H9X83_03595</name>
</gene>
<organism evidence="1 2">
    <name type="scientific">Anaerotignum lactatifermentans</name>
    <dbReference type="NCBI Taxonomy" id="160404"/>
    <lineage>
        <taxon>Bacteria</taxon>
        <taxon>Bacillati</taxon>
        <taxon>Bacillota</taxon>
        <taxon>Clostridia</taxon>
        <taxon>Lachnospirales</taxon>
        <taxon>Anaerotignaceae</taxon>
        <taxon>Anaerotignum</taxon>
    </lineage>
</organism>
<dbReference type="EMBL" id="JACSNV010000004">
    <property type="protein sequence ID" value="MBM6877245.1"/>
    <property type="molecule type" value="Genomic_DNA"/>
</dbReference>
<protein>
    <submittedName>
        <fullName evidence="1">Uncharacterized protein</fullName>
    </submittedName>
</protein>
<sequence length="111" mass="12551">MEFTEELYVGASVEDLGTVVYSLRRRIPVPRLYCIVFFPHRNRLEILSSRELFTAKYQEKNGVIAGVAMGRKEAVELLCYMAEQAAAEGRDMTAPQSWIFPAQKTDGGEEC</sequence>
<name>A0ABS2G885_9FIRM</name>
<evidence type="ECO:0000313" key="2">
    <source>
        <dbReference type="Proteomes" id="UP000729290"/>
    </source>
</evidence>
<reference evidence="1 2" key="1">
    <citation type="journal article" date="2021" name="Sci. Rep.">
        <title>The distribution of antibiotic resistance genes in chicken gut microbiota commensals.</title>
        <authorList>
            <person name="Juricova H."/>
            <person name="Matiasovicova J."/>
            <person name="Kubasova T."/>
            <person name="Cejkova D."/>
            <person name="Rychlik I."/>
        </authorList>
    </citation>
    <scope>NUCLEOTIDE SEQUENCE [LARGE SCALE GENOMIC DNA]</scope>
    <source>
        <strain evidence="1 2">An431b</strain>
    </source>
</reference>
<dbReference type="RefSeq" id="WP_205133257.1">
    <property type="nucleotide sequence ID" value="NZ_JACSNT010000005.1"/>
</dbReference>
<evidence type="ECO:0000313" key="1">
    <source>
        <dbReference type="EMBL" id="MBM6877245.1"/>
    </source>
</evidence>
<comment type="caution">
    <text evidence="1">The sequence shown here is derived from an EMBL/GenBank/DDBJ whole genome shotgun (WGS) entry which is preliminary data.</text>
</comment>
<accession>A0ABS2G885</accession>